<accession>A0A1J5NVA3</accession>
<proteinExistence type="predicted"/>
<name>A0A1J5NVA3_9ZZZZ</name>
<evidence type="ECO:0000313" key="1">
    <source>
        <dbReference type="EMBL" id="OIQ63145.1"/>
    </source>
</evidence>
<organism evidence="1">
    <name type="scientific">mine drainage metagenome</name>
    <dbReference type="NCBI Taxonomy" id="410659"/>
    <lineage>
        <taxon>unclassified sequences</taxon>
        <taxon>metagenomes</taxon>
        <taxon>ecological metagenomes</taxon>
    </lineage>
</organism>
<dbReference type="EMBL" id="MLJW01009266">
    <property type="protein sequence ID" value="OIQ63145.1"/>
    <property type="molecule type" value="Genomic_DNA"/>
</dbReference>
<reference evidence="1" key="1">
    <citation type="submission" date="2016-10" db="EMBL/GenBank/DDBJ databases">
        <title>Sequence of Gallionella enrichment culture.</title>
        <authorList>
            <person name="Poehlein A."/>
            <person name="Muehling M."/>
            <person name="Daniel R."/>
        </authorList>
    </citation>
    <scope>NUCLEOTIDE SEQUENCE</scope>
</reference>
<comment type="caution">
    <text evidence="1">The sequence shown here is derived from an EMBL/GenBank/DDBJ whole genome shotgun (WGS) entry which is preliminary data.</text>
</comment>
<dbReference type="AlphaFoldDB" id="A0A1J5NVA3"/>
<protein>
    <submittedName>
        <fullName evidence="1">Uncharacterized protein</fullName>
    </submittedName>
</protein>
<sequence length="101" mass="11416">MPKRVGVLKFGHIKLKTKSAIADLFNVTLTLKAFATFYVLLKHHFFAIYIDFSLPKGVNCRVNIHHSTLLRYITQSRSINLADSSRATCKVSHEDQLPSAD</sequence>
<gene>
    <name evidence="1" type="ORF">GALL_553170</name>
</gene>